<dbReference type="InterPro" id="IPR015943">
    <property type="entry name" value="WD40/YVTN_repeat-like_dom_sf"/>
</dbReference>
<comment type="similarity">
    <text evidence="4">Belongs to the WD repeat creC family.</text>
</comment>
<feature type="region of interest" description="Disordered" evidence="7">
    <location>
        <begin position="564"/>
        <end position="594"/>
    </location>
</feature>
<feature type="compositionally biased region" description="Polar residues" evidence="7">
    <location>
        <begin position="146"/>
        <end position="168"/>
    </location>
</feature>
<feature type="compositionally biased region" description="Polar residues" evidence="7">
    <location>
        <begin position="564"/>
        <end position="574"/>
    </location>
</feature>
<evidence type="ECO:0000256" key="2">
    <source>
        <dbReference type="ARBA" id="ARBA00022737"/>
    </source>
</evidence>
<evidence type="ECO:0000256" key="5">
    <source>
        <dbReference type="ARBA" id="ARBA00038682"/>
    </source>
</evidence>
<evidence type="ECO:0000256" key="7">
    <source>
        <dbReference type="SAM" id="MobiDB-lite"/>
    </source>
</evidence>
<evidence type="ECO:0000313" key="8">
    <source>
        <dbReference type="EMBL" id="EPE10384.1"/>
    </source>
</evidence>
<sequence length="678" mass="73559">MFVLPPPPRYPTQMMYGGGYMGNQMMPLIETNNVLSRPKGPDCQFLAGEGLYVLKDEILLATPPPHPSEAPVLNPNPLATTPLPATAGTKLSLVSIVDHPRPKALEQLLANAKAEKAAAGVESASSEPQFVTLKEHVDGEGAGRSSAATDSTTGRLSFNTPSATSIGSDTALASPTTAAPAPAATTATESTGVYNPLLTANYNNIATIATGTFAGFASMGGSKTAGNKLRKPKNNVTKSNSSFISRAILHETLPKRLADRDPASLYYFGNINRGFQWLDFADEDKKAEYMTKMLFTKAHCLCHDTNPLSKTNTHIDVIMGFSTGEIIWYEPISQRYTRLNKNGIIRGTPVSEIRWIPGSENLFMAAYMDGSMVIFDKEKEDAAFVYNEEEANHQRLSNSDEARLQIQIERSIYSSQSKTNPFAFWKISNQRINSFAFAPDGQTLIAVVSEDGSLRIIDYLREELVSIFYAYYGGLTCVCWSPDGKYIVTGGQDDLLSIWSVAESTLVARCQGHHSWVTSVAFDPWRCDDRVYRFGSVGEDARLCLWDFNIGMLIRPRVATANSGSNIQTTSTAGPDSESKKQQPAGESSGEDTDGFVMVDEANASDARVHRVEPRATTAMLPPVCSKIVDKDPLSWLGFTETSIITSSKTGLIRTWSRPSDSASPAADDAQAAGTAAK</sequence>
<dbReference type="GO" id="GO:0005634">
    <property type="term" value="C:nucleus"/>
    <property type="evidence" value="ECO:0007669"/>
    <property type="project" value="TreeGrafter"/>
</dbReference>
<keyword evidence="2" id="KW-0677">Repeat</keyword>
<dbReference type="eggNOG" id="KOG2394">
    <property type="taxonomic scope" value="Eukaryota"/>
</dbReference>
<dbReference type="OrthoDB" id="3367at2759"/>
<dbReference type="InterPro" id="IPR051362">
    <property type="entry name" value="WD_repeat_creC_regulators"/>
</dbReference>
<dbReference type="Gene3D" id="2.130.10.10">
    <property type="entry name" value="YVTN repeat-like/Quinoprotein amine dehydrogenase"/>
    <property type="match status" value="1"/>
</dbReference>
<keyword evidence="9" id="KW-1185">Reference proteome</keyword>
<dbReference type="PANTHER" id="PTHR14107:SF16">
    <property type="entry name" value="AT02583P"/>
    <property type="match status" value="1"/>
</dbReference>
<feature type="compositionally biased region" description="Low complexity" evidence="7">
    <location>
        <begin position="170"/>
        <end position="187"/>
    </location>
</feature>
<name>S3CA26_OPHP1</name>
<evidence type="ECO:0000256" key="6">
    <source>
        <dbReference type="PROSITE-ProRule" id="PRU00221"/>
    </source>
</evidence>
<feature type="compositionally biased region" description="Low complexity" evidence="7">
    <location>
        <begin position="660"/>
        <end position="678"/>
    </location>
</feature>
<keyword evidence="1 6" id="KW-0853">WD repeat</keyword>
<dbReference type="GO" id="GO:0051286">
    <property type="term" value="C:cell tip"/>
    <property type="evidence" value="ECO:0007669"/>
    <property type="project" value="TreeGrafter"/>
</dbReference>
<comment type="subunit">
    <text evidence="5">Interacts with creB.</text>
</comment>
<dbReference type="AlphaFoldDB" id="S3CA26"/>
<dbReference type="SUPFAM" id="SSF50978">
    <property type="entry name" value="WD40 repeat-like"/>
    <property type="match status" value="1"/>
</dbReference>
<dbReference type="SMART" id="SM00320">
    <property type="entry name" value="WD40"/>
    <property type="match status" value="4"/>
</dbReference>
<dbReference type="InterPro" id="IPR036322">
    <property type="entry name" value="WD40_repeat_dom_sf"/>
</dbReference>
<evidence type="ECO:0000256" key="3">
    <source>
        <dbReference type="ARBA" id="ARBA00037241"/>
    </source>
</evidence>
<gene>
    <name evidence="8" type="ORF">F503_05479</name>
</gene>
<dbReference type="Pfam" id="PF00400">
    <property type="entry name" value="WD40"/>
    <property type="match status" value="2"/>
</dbReference>
<evidence type="ECO:0000256" key="1">
    <source>
        <dbReference type="ARBA" id="ARBA00022574"/>
    </source>
</evidence>
<feature type="region of interest" description="Disordered" evidence="7">
    <location>
        <begin position="136"/>
        <end position="187"/>
    </location>
</feature>
<dbReference type="PROSITE" id="PS50082">
    <property type="entry name" value="WD_REPEATS_2"/>
    <property type="match status" value="1"/>
</dbReference>
<organism evidence="8 9">
    <name type="scientific">Ophiostoma piceae (strain UAMH 11346)</name>
    <name type="common">Sap stain fungus</name>
    <dbReference type="NCBI Taxonomy" id="1262450"/>
    <lineage>
        <taxon>Eukaryota</taxon>
        <taxon>Fungi</taxon>
        <taxon>Dikarya</taxon>
        <taxon>Ascomycota</taxon>
        <taxon>Pezizomycotina</taxon>
        <taxon>Sordariomycetes</taxon>
        <taxon>Sordariomycetidae</taxon>
        <taxon>Ophiostomatales</taxon>
        <taxon>Ophiostomataceae</taxon>
        <taxon>Ophiostoma</taxon>
    </lineage>
</organism>
<dbReference type="PROSITE" id="PS50294">
    <property type="entry name" value="WD_REPEATS_REGION"/>
    <property type="match status" value="1"/>
</dbReference>
<dbReference type="GO" id="GO:0045013">
    <property type="term" value="P:carbon catabolite repression of transcription"/>
    <property type="evidence" value="ECO:0007669"/>
    <property type="project" value="TreeGrafter"/>
</dbReference>
<feature type="repeat" description="WD" evidence="6">
    <location>
        <begin position="468"/>
        <end position="509"/>
    </location>
</feature>
<dbReference type="HOGENOM" id="CLU_016971_1_1_1"/>
<dbReference type="GO" id="GO:0032153">
    <property type="term" value="C:cell division site"/>
    <property type="evidence" value="ECO:0007669"/>
    <property type="project" value="TreeGrafter"/>
</dbReference>
<feature type="region of interest" description="Disordered" evidence="7">
    <location>
        <begin position="650"/>
        <end position="678"/>
    </location>
</feature>
<dbReference type="VEuPathDB" id="FungiDB:F503_05479"/>
<accession>S3CA26</accession>
<dbReference type="InterPro" id="IPR001680">
    <property type="entry name" value="WD40_rpt"/>
</dbReference>
<dbReference type="STRING" id="1262450.S3CA26"/>
<dbReference type="OMA" id="MCVCWSP"/>
<dbReference type="EMBL" id="KE148146">
    <property type="protein sequence ID" value="EPE10384.1"/>
    <property type="molecule type" value="Genomic_DNA"/>
</dbReference>
<reference evidence="8 9" key="1">
    <citation type="journal article" date="2013" name="BMC Genomics">
        <title>The genome and transcriptome of the pine saprophyte Ophiostoma piceae, and a comparison with the bark beetle-associated pine pathogen Grosmannia clavigera.</title>
        <authorList>
            <person name="Haridas S."/>
            <person name="Wang Y."/>
            <person name="Lim L."/>
            <person name="Massoumi Alamouti S."/>
            <person name="Jackman S."/>
            <person name="Docking R."/>
            <person name="Robertson G."/>
            <person name="Birol I."/>
            <person name="Bohlmann J."/>
            <person name="Breuil C."/>
        </authorList>
    </citation>
    <scope>NUCLEOTIDE SEQUENCE [LARGE SCALE GENOMIC DNA]</scope>
    <source>
        <strain evidence="8 9">UAMH 11346</strain>
    </source>
</reference>
<dbReference type="PANTHER" id="PTHR14107">
    <property type="entry name" value="WD REPEAT PROTEIN"/>
    <property type="match status" value="1"/>
</dbReference>
<dbReference type="Proteomes" id="UP000016923">
    <property type="component" value="Unassembled WGS sequence"/>
</dbReference>
<evidence type="ECO:0000313" key="9">
    <source>
        <dbReference type="Proteomes" id="UP000016923"/>
    </source>
</evidence>
<evidence type="ECO:0000256" key="4">
    <source>
        <dbReference type="ARBA" id="ARBA00038107"/>
    </source>
</evidence>
<proteinExistence type="inferred from homology"/>
<protein>
    <submittedName>
        <fullName evidence="8">Catabolite repression protein crec</fullName>
    </submittedName>
</protein>
<comment type="function">
    <text evidence="3">Component of the regulatory network controlling carbon source utilization through ubiquitination and deubiquitination involving creA, creB, creC, creD and acrB. Required to prevent the proteolysis of the CreB deubiquitinating enzyme in the absence of carbon catabolite repression. CreB deubiquitinating enzyme stabilized in a complex with the CreC leads to the expression of genes such as those in the proline and quinate pathways.</text>
</comment>